<dbReference type="OrthoDB" id="5738400at2"/>
<dbReference type="EMBL" id="ARXV01000023">
    <property type="protein sequence ID" value="KGD62177.1"/>
    <property type="molecule type" value="Genomic_DNA"/>
</dbReference>
<dbReference type="RefSeq" id="WP_035235185.1">
    <property type="nucleotide sequence ID" value="NZ_ARXV01000023.1"/>
</dbReference>
<proteinExistence type="predicted"/>
<evidence type="ECO:0000256" key="1">
    <source>
        <dbReference type="SAM" id="Coils"/>
    </source>
</evidence>
<protein>
    <recommendedName>
        <fullName evidence="4">Replicative DNA helicase</fullName>
    </recommendedName>
</protein>
<gene>
    <name evidence="2" type="ORF">Y5S_03665</name>
</gene>
<organism evidence="2 3">
    <name type="scientific">Alcanivorax nanhaiticus</name>
    <dbReference type="NCBI Taxonomy" id="1177154"/>
    <lineage>
        <taxon>Bacteria</taxon>
        <taxon>Pseudomonadati</taxon>
        <taxon>Pseudomonadota</taxon>
        <taxon>Gammaproteobacteria</taxon>
        <taxon>Oceanospirillales</taxon>
        <taxon>Alcanivoracaceae</taxon>
        <taxon>Alcanivorax</taxon>
    </lineage>
</organism>
<name>A0A095SCE6_9GAMM</name>
<dbReference type="eggNOG" id="ENOG5031CX3">
    <property type="taxonomic scope" value="Bacteria"/>
</dbReference>
<feature type="coiled-coil region" evidence="1">
    <location>
        <begin position="94"/>
        <end position="131"/>
    </location>
</feature>
<evidence type="ECO:0000313" key="2">
    <source>
        <dbReference type="EMBL" id="KGD62177.1"/>
    </source>
</evidence>
<sequence>MINTKLYKAVYSLAEKLMEADRKGNKAEFAALYGQLKGICTDNENTDKDHPEQWETLGDFTEDFDAALALYEKAMGKAQVINAKDHLSSIGLSMARLQAELGQTQAAISSLEAAKVNANKLEDKELKAEIDTLLEQLVERP</sequence>
<dbReference type="SUPFAM" id="SSF48452">
    <property type="entry name" value="TPR-like"/>
    <property type="match status" value="1"/>
</dbReference>
<dbReference type="InterPro" id="IPR011990">
    <property type="entry name" value="TPR-like_helical_dom_sf"/>
</dbReference>
<dbReference type="AlphaFoldDB" id="A0A095SCE6"/>
<evidence type="ECO:0008006" key="4">
    <source>
        <dbReference type="Google" id="ProtNLM"/>
    </source>
</evidence>
<dbReference type="Proteomes" id="UP000029444">
    <property type="component" value="Unassembled WGS sequence"/>
</dbReference>
<keyword evidence="1" id="KW-0175">Coiled coil</keyword>
<evidence type="ECO:0000313" key="3">
    <source>
        <dbReference type="Proteomes" id="UP000029444"/>
    </source>
</evidence>
<reference evidence="2 3" key="1">
    <citation type="submission" date="2012-09" db="EMBL/GenBank/DDBJ databases">
        <title>Genome Sequence of alkane-degrading Bacterium Alcanivorax sp. 19-m-6.</title>
        <authorList>
            <person name="Lai Q."/>
            <person name="Shao Z."/>
        </authorList>
    </citation>
    <scope>NUCLEOTIDE SEQUENCE [LARGE SCALE GENOMIC DNA]</scope>
    <source>
        <strain evidence="2 3">19-m-6</strain>
    </source>
</reference>
<accession>A0A095SCE6</accession>
<comment type="caution">
    <text evidence="2">The sequence shown here is derived from an EMBL/GenBank/DDBJ whole genome shotgun (WGS) entry which is preliminary data.</text>
</comment>
<dbReference type="PATRIC" id="fig|1177154.3.peg.3673"/>
<keyword evidence="3" id="KW-1185">Reference proteome</keyword>